<proteinExistence type="predicted"/>
<dbReference type="Proteomes" id="UP000811609">
    <property type="component" value="Chromosome 4"/>
</dbReference>
<gene>
    <name evidence="3" type="ORF">CIPAW_04G133400</name>
    <name evidence="4" type="ORF">I3842_04G132000</name>
</gene>
<dbReference type="PANTHER" id="PTHR35420">
    <property type="entry name" value="OS02G0198500 PROTEIN"/>
    <property type="match status" value="1"/>
</dbReference>
<name>A0A8T1QV88_CARIL</name>
<dbReference type="EMBL" id="CM031828">
    <property type="protein sequence ID" value="KAG6718052.1"/>
    <property type="molecule type" value="Genomic_DNA"/>
</dbReference>
<dbReference type="EMBL" id="CM031812">
    <property type="protein sequence ID" value="KAG6658054.1"/>
    <property type="molecule type" value="Genomic_DNA"/>
</dbReference>
<dbReference type="AlphaFoldDB" id="A0A8T1QV88"/>
<dbReference type="PANTHER" id="PTHR35420:SF1">
    <property type="entry name" value="OS09G0480532 PROTEIN"/>
    <property type="match status" value="1"/>
</dbReference>
<keyword evidence="2" id="KW-1133">Transmembrane helix</keyword>
<keyword evidence="2" id="KW-0812">Transmembrane</keyword>
<organism evidence="3 5">
    <name type="scientific">Carya illinoinensis</name>
    <name type="common">Pecan</name>
    <dbReference type="NCBI Taxonomy" id="32201"/>
    <lineage>
        <taxon>Eukaryota</taxon>
        <taxon>Viridiplantae</taxon>
        <taxon>Streptophyta</taxon>
        <taxon>Embryophyta</taxon>
        <taxon>Tracheophyta</taxon>
        <taxon>Spermatophyta</taxon>
        <taxon>Magnoliopsida</taxon>
        <taxon>eudicotyledons</taxon>
        <taxon>Gunneridae</taxon>
        <taxon>Pentapetalae</taxon>
        <taxon>rosids</taxon>
        <taxon>fabids</taxon>
        <taxon>Fagales</taxon>
        <taxon>Juglandaceae</taxon>
        <taxon>Carya</taxon>
    </lineage>
</organism>
<evidence type="ECO:0000313" key="3">
    <source>
        <dbReference type="EMBL" id="KAG6658054.1"/>
    </source>
</evidence>
<evidence type="ECO:0000256" key="1">
    <source>
        <dbReference type="SAM" id="MobiDB-lite"/>
    </source>
</evidence>
<reference evidence="3" key="1">
    <citation type="submission" date="2020-12" db="EMBL/GenBank/DDBJ databases">
        <title>WGS assembly of Carya illinoinensis cv. Pawnee.</title>
        <authorList>
            <person name="Platts A."/>
            <person name="Shu S."/>
            <person name="Wright S."/>
            <person name="Barry K."/>
            <person name="Edger P."/>
            <person name="Pires J.C."/>
            <person name="Schmutz J."/>
        </authorList>
    </citation>
    <scope>NUCLEOTIDE SEQUENCE</scope>
    <source>
        <tissue evidence="3">Leaf</tissue>
    </source>
</reference>
<keyword evidence="5" id="KW-1185">Reference proteome</keyword>
<feature type="compositionally biased region" description="Gly residues" evidence="1">
    <location>
        <begin position="75"/>
        <end position="104"/>
    </location>
</feature>
<sequence>MARDFVADEASIVLGSWGGLHFVGMIIIFLSIISMVIFACADDKYKPSKRKSGKHGGDKSTKHSKQKNGKHGEDGGGGGYGGHHGGGLDGGDHNGGGSCGGCGG</sequence>
<feature type="region of interest" description="Disordered" evidence="1">
    <location>
        <begin position="46"/>
        <end position="104"/>
    </location>
</feature>
<comment type="caution">
    <text evidence="3">The sequence shown here is derived from an EMBL/GenBank/DDBJ whole genome shotgun (WGS) entry which is preliminary data.</text>
</comment>
<keyword evidence="2" id="KW-0472">Membrane</keyword>
<evidence type="ECO:0000313" key="4">
    <source>
        <dbReference type="EMBL" id="KAG6718052.1"/>
    </source>
</evidence>
<feature type="transmembrane region" description="Helical" evidence="2">
    <location>
        <begin position="20"/>
        <end position="41"/>
    </location>
</feature>
<reference evidence="4" key="2">
    <citation type="submission" date="2021-01" db="EMBL/GenBank/DDBJ databases">
        <authorList>
            <person name="Lovell J.T."/>
            <person name="Bentley N."/>
            <person name="Bhattarai G."/>
            <person name="Jenkins J.W."/>
            <person name="Sreedasyam A."/>
            <person name="Alarcon Y."/>
            <person name="Bock C."/>
            <person name="Boston L."/>
            <person name="Carlson J."/>
            <person name="Cervantes K."/>
            <person name="Clermont K."/>
            <person name="Krom N."/>
            <person name="Kubenka K."/>
            <person name="Mamidi S."/>
            <person name="Mattison C."/>
            <person name="Monteros M."/>
            <person name="Pisani C."/>
            <person name="Plott C."/>
            <person name="Rajasekar S."/>
            <person name="Rhein H.S."/>
            <person name="Rohla C."/>
            <person name="Song M."/>
            <person name="Hilaire R.S."/>
            <person name="Shu S."/>
            <person name="Wells L."/>
            <person name="Wang X."/>
            <person name="Webber J."/>
            <person name="Heerema R.J."/>
            <person name="Klein P."/>
            <person name="Conner P."/>
            <person name="Grauke L."/>
            <person name="Grimwood J."/>
            <person name="Schmutz J."/>
            <person name="Randall J.J."/>
        </authorList>
    </citation>
    <scope>NUCLEOTIDE SEQUENCE</scope>
    <source>
        <tissue evidence="4">Leaf</tissue>
    </source>
</reference>
<protein>
    <submittedName>
        <fullName evidence="3">Uncharacterized protein</fullName>
    </submittedName>
</protein>
<evidence type="ECO:0000313" key="5">
    <source>
        <dbReference type="Proteomes" id="UP000811609"/>
    </source>
</evidence>
<evidence type="ECO:0000256" key="2">
    <source>
        <dbReference type="SAM" id="Phobius"/>
    </source>
</evidence>
<accession>A0A8T1QV88</accession>
<dbReference type="Proteomes" id="UP000811246">
    <property type="component" value="Chromosome 4"/>
</dbReference>